<keyword evidence="1" id="KW-0040">ANK repeat</keyword>
<dbReference type="EMBL" id="JBFTWV010000010">
    <property type="protein sequence ID" value="KAL2798965.1"/>
    <property type="molecule type" value="Genomic_DNA"/>
</dbReference>
<feature type="region of interest" description="Disordered" evidence="2">
    <location>
        <begin position="359"/>
        <end position="379"/>
    </location>
</feature>
<feature type="repeat" description="ANK" evidence="1">
    <location>
        <begin position="129"/>
        <end position="154"/>
    </location>
</feature>
<keyword evidence="4" id="KW-1185">Reference proteome</keyword>
<comment type="caution">
    <text evidence="3">The sequence shown here is derived from an EMBL/GenBank/DDBJ whole genome shotgun (WGS) entry which is preliminary data.</text>
</comment>
<feature type="repeat" description="ANK" evidence="1">
    <location>
        <begin position="165"/>
        <end position="193"/>
    </location>
</feature>
<feature type="repeat" description="ANK" evidence="1">
    <location>
        <begin position="96"/>
        <end position="128"/>
    </location>
</feature>
<feature type="repeat" description="ANK" evidence="1">
    <location>
        <begin position="298"/>
        <end position="330"/>
    </location>
</feature>
<evidence type="ECO:0000313" key="4">
    <source>
        <dbReference type="Proteomes" id="UP001610563"/>
    </source>
</evidence>
<dbReference type="Pfam" id="PF13637">
    <property type="entry name" value="Ank_4"/>
    <property type="match status" value="1"/>
</dbReference>
<feature type="repeat" description="ANK" evidence="1">
    <location>
        <begin position="58"/>
        <end position="90"/>
    </location>
</feature>
<accession>A0ABR4GIT3</accession>
<evidence type="ECO:0000313" key="3">
    <source>
        <dbReference type="EMBL" id="KAL2798965.1"/>
    </source>
</evidence>
<dbReference type="PROSITE" id="PS50088">
    <property type="entry name" value="ANK_REPEAT"/>
    <property type="match status" value="6"/>
</dbReference>
<evidence type="ECO:0000256" key="1">
    <source>
        <dbReference type="PROSITE-ProRule" id="PRU00023"/>
    </source>
</evidence>
<dbReference type="Gene3D" id="1.25.40.20">
    <property type="entry name" value="Ankyrin repeat-containing domain"/>
    <property type="match status" value="2"/>
</dbReference>
<reference evidence="3 4" key="1">
    <citation type="submission" date="2024-07" db="EMBL/GenBank/DDBJ databases">
        <title>Section-level genome sequencing and comparative genomics of Aspergillus sections Usti and Cavernicolus.</title>
        <authorList>
            <consortium name="Lawrence Berkeley National Laboratory"/>
            <person name="Nybo J.L."/>
            <person name="Vesth T.C."/>
            <person name="Theobald S."/>
            <person name="Frisvad J.C."/>
            <person name="Larsen T.O."/>
            <person name="Kjaerboelling I."/>
            <person name="Rothschild-Mancinelli K."/>
            <person name="Lyhne E.K."/>
            <person name="Kogle M.E."/>
            <person name="Barry K."/>
            <person name="Clum A."/>
            <person name="Na H."/>
            <person name="Ledsgaard L."/>
            <person name="Lin J."/>
            <person name="Lipzen A."/>
            <person name="Kuo A."/>
            <person name="Riley R."/>
            <person name="Mondo S."/>
            <person name="Labutti K."/>
            <person name="Haridas S."/>
            <person name="Pangalinan J."/>
            <person name="Salamov A.A."/>
            <person name="Simmons B.A."/>
            <person name="Magnuson J.K."/>
            <person name="Chen J."/>
            <person name="Drula E."/>
            <person name="Henrissat B."/>
            <person name="Wiebenga A."/>
            <person name="Lubbers R.J."/>
            <person name="Gomes A.C."/>
            <person name="Makela M.R."/>
            <person name="Stajich J."/>
            <person name="Grigoriev I.V."/>
            <person name="Mortensen U.H."/>
            <person name="De Vries R.P."/>
            <person name="Baker S.E."/>
            <person name="Andersen M.R."/>
        </authorList>
    </citation>
    <scope>NUCLEOTIDE SEQUENCE [LARGE SCALE GENOMIC DNA]</scope>
    <source>
        <strain evidence="3 4">CBS 209.92</strain>
    </source>
</reference>
<dbReference type="Pfam" id="PF12796">
    <property type="entry name" value="Ank_2"/>
    <property type="match status" value="1"/>
</dbReference>
<dbReference type="PANTHER" id="PTHR24133">
    <property type="entry name" value="ANKYRIN DOMAIN-CONTAINING"/>
    <property type="match status" value="1"/>
</dbReference>
<dbReference type="PANTHER" id="PTHR24133:SF40">
    <property type="entry name" value="ANKYRIN REPEAT DOMAIN 44"/>
    <property type="match status" value="1"/>
</dbReference>
<dbReference type="InterPro" id="IPR036770">
    <property type="entry name" value="Ankyrin_rpt-contain_sf"/>
</dbReference>
<dbReference type="PRINTS" id="PR01415">
    <property type="entry name" value="ANKYRIN"/>
</dbReference>
<protein>
    <submittedName>
        <fullName evidence="3">Ankyrin repeat-containing domain protein</fullName>
    </submittedName>
</protein>
<gene>
    <name evidence="3" type="ORF">BJX66DRAFT_294513</name>
</gene>
<dbReference type="PROSITE" id="PS50297">
    <property type="entry name" value="ANK_REP_REGION"/>
    <property type="match status" value="6"/>
</dbReference>
<feature type="repeat" description="ANK" evidence="1">
    <location>
        <begin position="193"/>
        <end position="221"/>
    </location>
</feature>
<proteinExistence type="predicted"/>
<name>A0ABR4GIT3_9EURO</name>
<organism evidence="3 4">
    <name type="scientific">Aspergillus keveii</name>
    <dbReference type="NCBI Taxonomy" id="714993"/>
    <lineage>
        <taxon>Eukaryota</taxon>
        <taxon>Fungi</taxon>
        <taxon>Dikarya</taxon>
        <taxon>Ascomycota</taxon>
        <taxon>Pezizomycotina</taxon>
        <taxon>Eurotiomycetes</taxon>
        <taxon>Eurotiomycetidae</taxon>
        <taxon>Eurotiales</taxon>
        <taxon>Aspergillaceae</taxon>
        <taxon>Aspergillus</taxon>
        <taxon>Aspergillus subgen. Nidulantes</taxon>
    </lineage>
</organism>
<dbReference type="InterPro" id="IPR002110">
    <property type="entry name" value="Ankyrin_rpt"/>
</dbReference>
<dbReference type="Pfam" id="PF00023">
    <property type="entry name" value="Ank"/>
    <property type="match status" value="2"/>
</dbReference>
<evidence type="ECO:0000256" key="2">
    <source>
        <dbReference type="SAM" id="MobiDB-lite"/>
    </source>
</evidence>
<dbReference type="SMART" id="SM00248">
    <property type="entry name" value="ANK"/>
    <property type="match status" value="6"/>
</dbReference>
<sequence>MAKQIQPKPSALATLIPELQWLIFNCLSFDDKVLFNEIGIFHPDLLTSHGQTNTYDQHGRTLLHVAAEKGCVRAAQHLLCGGATPSAKMGPGARDCNTTPLILAAQQENKELVNLLLRHGADVNDWDYSGITALHYAVKRGDGHIVRILLEKGAKQTNNYDIGCPVHVAAASGGLEILRLLVAHGADVGASKRGLSALDIALLNGNIAAARILVDAGAPLNDPVEGWGLFFNPTLMVAGGPHAVDAAEIALDHSIASIESVARQREVEEWWKPGQKGEYAELLHAMLVAGADPNQIFRSATPLQLAVVAGNEHAVRVLLEAGADVHARTERGRSAYLLSCLFHYVDIHEQICSAREGGRELADPPAVPVKPGRFSASGL</sequence>
<dbReference type="InterPro" id="IPR052391">
    <property type="entry name" value="E3_Ligase-Neurotoxin"/>
</dbReference>
<dbReference type="SUPFAM" id="SSF48403">
    <property type="entry name" value="Ankyrin repeat"/>
    <property type="match status" value="1"/>
</dbReference>
<dbReference type="Proteomes" id="UP001610563">
    <property type="component" value="Unassembled WGS sequence"/>
</dbReference>